<reference evidence="2 3" key="1">
    <citation type="journal article" date="2024" name="Genome Biol. Evol.">
        <title>Chromosome-level genome assembly of the viviparous eelpout Zoarces viviparus.</title>
        <authorList>
            <person name="Fuhrmann N."/>
            <person name="Brasseur M.V."/>
            <person name="Bakowski C.E."/>
            <person name="Podsiadlowski L."/>
            <person name="Prost S."/>
            <person name="Krehenwinkel H."/>
            <person name="Mayer C."/>
        </authorList>
    </citation>
    <scope>NUCLEOTIDE SEQUENCE [LARGE SCALE GENOMIC DNA]</scope>
    <source>
        <strain evidence="2">NO-MEL_2022_Ind0_liver</strain>
    </source>
</reference>
<gene>
    <name evidence="2" type="ORF">VZT92_021116</name>
</gene>
<proteinExistence type="predicted"/>
<organism evidence="2 3">
    <name type="scientific">Zoarces viviparus</name>
    <name type="common">Viviparous eelpout</name>
    <name type="synonym">Blennius viviparus</name>
    <dbReference type="NCBI Taxonomy" id="48416"/>
    <lineage>
        <taxon>Eukaryota</taxon>
        <taxon>Metazoa</taxon>
        <taxon>Chordata</taxon>
        <taxon>Craniata</taxon>
        <taxon>Vertebrata</taxon>
        <taxon>Euteleostomi</taxon>
        <taxon>Actinopterygii</taxon>
        <taxon>Neopterygii</taxon>
        <taxon>Teleostei</taxon>
        <taxon>Neoteleostei</taxon>
        <taxon>Acanthomorphata</taxon>
        <taxon>Eupercaria</taxon>
        <taxon>Perciformes</taxon>
        <taxon>Cottioidei</taxon>
        <taxon>Zoarcales</taxon>
        <taxon>Zoarcidae</taxon>
        <taxon>Zoarcinae</taxon>
        <taxon>Zoarces</taxon>
    </lineage>
</organism>
<dbReference type="Proteomes" id="UP001488805">
    <property type="component" value="Unassembled WGS sequence"/>
</dbReference>
<protein>
    <submittedName>
        <fullName evidence="2">Uncharacterized protein</fullName>
    </submittedName>
</protein>
<evidence type="ECO:0000256" key="1">
    <source>
        <dbReference type="SAM" id="MobiDB-lite"/>
    </source>
</evidence>
<feature type="region of interest" description="Disordered" evidence="1">
    <location>
        <begin position="81"/>
        <end position="129"/>
    </location>
</feature>
<evidence type="ECO:0000313" key="2">
    <source>
        <dbReference type="EMBL" id="KAK9521297.1"/>
    </source>
</evidence>
<accession>A0AAW1EG83</accession>
<sequence>MSSVEYFREFVNERLSAAAEEIFRVFEKTIFEYEEDIDRQRRLLDIVWKPVIQLHRIELPQQHVCKEEEVLSDQQLCIQERNSSLDQEDPDPPQIKEEQEQLCTSQEGEQLELKQETETFMFTPDEENK</sequence>
<evidence type="ECO:0000313" key="3">
    <source>
        <dbReference type="Proteomes" id="UP001488805"/>
    </source>
</evidence>
<keyword evidence="3" id="KW-1185">Reference proteome</keyword>
<comment type="caution">
    <text evidence="2">The sequence shown here is derived from an EMBL/GenBank/DDBJ whole genome shotgun (WGS) entry which is preliminary data.</text>
</comment>
<name>A0AAW1EG83_ZOAVI</name>
<dbReference type="EMBL" id="JBCEZU010000329">
    <property type="protein sequence ID" value="KAK9521297.1"/>
    <property type="molecule type" value="Genomic_DNA"/>
</dbReference>
<dbReference type="AlphaFoldDB" id="A0AAW1EG83"/>